<proteinExistence type="predicted"/>
<sequence>MRTGMEAVYTLCNVDRGAPEVWSSVYDVRCLLDATTKLQDGRKVTDMKLPLIERKALETALRKVKSTDIEKLLKEYGVI</sequence>
<gene>
    <name evidence="1" type="ORF">AUL39_00740</name>
</gene>
<evidence type="ECO:0000313" key="1">
    <source>
        <dbReference type="EMBL" id="KUH58909.1"/>
    </source>
</evidence>
<protein>
    <recommendedName>
        <fullName evidence="3">Oleate hydratase</fullName>
    </recommendedName>
</protein>
<reference evidence="1 2" key="1">
    <citation type="submission" date="2015-12" db="EMBL/GenBank/DDBJ databases">
        <title>Draft Genome Sequence of Olsenella scatoligenes SK9K4T; a Producer of 3-Methylindole- (skatole) and 4-Methylphenol- (p-cresol) Isolated from Pig Feces.</title>
        <authorList>
            <person name="Li X."/>
            <person name="Borg B."/>
            <person name="Canibe N."/>
        </authorList>
    </citation>
    <scope>NUCLEOTIDE SEQUENCE [LARGE SCALE GENOMIC DNA]</scope>
    <source>
        <strain evidence="1 2">SK9K4</strain>
    </source>
</reference>
<comment type="caution">
    <text evidence="1">The sequence shown here is derived from an EMBL/GenBank/DDBJ whole genome shotgun (WGS) entry which is preliminary data.</text>
</comment>
<organism evidence="1 2">
    <name type="scientific">Tractidigestivibacter scatoligenes</name>
    <name type="common">Olsenella scatoligenes</name>
    <dbReference type="NCBI Taxonomy" id="1299998"/>
    <lineage>
        <taxon>Bacteria</taxon>
        <taxon>Bacillati</taxon>
        <taxon>Actinomycetota</taxon>
        <taxon>Coriobacteriia</taxon>
        <taxon>Coriobacteriales</taxon>
        <taxon>Atopobiaceae</taxon>
        <taxon>Tractidigestivibacter</taxon>
    </lineage>
</organism>
<dbReference type="EMBL" id="LOJF01000001">
    <property type="protein sequence ID" value="KUH58909.1"/>
    <property type="molecule type" value="Genomic_DNA"/>
</dbReference>
<dbReference type="RefSeq" id="WP_059052652.1">
    <property type="nucleotide sequence ID" value="NZ_LOJF01000001.1"/>
</dbReference>
<accession>A0A100YWD4</accession>
<dbReference type="Proteomes" id="UP000054078">
    <property type="component" value="Unassembled WGS sequence"/>
</dbReference>
<dbReference type="AlphaFoldDB" id="A0A100YWD4"/>
<evidence type="ECO:0008006" key="3">
    <source>
        <dbReference type="Google" id="ProtNLM"/>
    </source>
</evidence>
<evidence type="ECO:0000313" key="2">
    <source>
        <dbReference type="Proteomes" id="UP000054078"/>
    </source>
</evidence>
<keyword evidence="2" id="KW-1185">Reference proteome</keyword>
<name>A0A100YWD4_TRASO</name>